<organism evidence="2 5">
    <name type="scientific">Leptospira langatensis</name>
    <dbReference type="NCBI Taxonomy" id="2484983"/>
    <lineage>
        <taxon>Bacteria</taxon>
        <taxon>Pseudomonadati</taxon>
        <taxon>Spirochaetota</taxon>
        <taxon>Spirochaetia</taxon>
        <taxon>Leptospirales</taxon>
        <taxon>Leptospiraceae</taxon>
        <taxon>Leptospira</taxon>
    </lineage>
</organism>
<gene>
    <name evidence="2" type="ORF">EHO57_16680</name>
    <name evidence="3" type="ORF">EHQ53_00535</name>
</gene>
<dbReference type="RefSeq" id="WP_135641964.1">
    <property type="nucleotide sequence ID" value="NZ_RQER01000011.1"/>
</dbReference>
<dbReference type="NCBIfam" id="NF047775">
    <property type="entry name" value="LIC_11090_fam"/>
    <property type="match status" value="1"/>
</dbReference>
<dbReference type="EMBL" id="RQER01000011">
    <property type="protein sequence ID" value="TGJ98254.1"/>
    <property type="molecule type" value="Genomic_DNA"/>
</dbReference>
<dbReference type="EMBL" id="RQGC01000001">
    <property type="protein sequence ID" value="TGL43168.1"/>
    <property type="molecule type" value="Genomic_DNA"/>
</dbReference>
<keyword evidence="4" id="KW-1185">Reference proteome</keyword>
<feature type="compositionally biased region" description="Basic and acidic residues" evidence="1">
    <location>
        <begin position="64"/>
        <end position="78"/>
    </location>
</feature>
<reference evidence="2 5" key="2">
    <citation type="journal article" date="2019" name="PLoS Negl. Trop. Dis.">
        <title>Revisiting the worldwide diversity of Leptospira species in the environment.</title>
        <authorList>
            <person name="Vincent A.T."/>
            <person name="Schiettekatte O."/>
            <person name="Bourhy P."/>
            <person name="Veyrier F.J."/>
            <person name="Picardeau M."/>
        </authorList>
    </citation>
    <scope>NUCLEOTIDE SEQUENCE [LARGE SCALE GENOMIC DNA]</scope>
    <source>
        <strain evidence="3">201702690</strain>
        <strain evidence="2 5">SSW18</strain>
    </source>
</reference>
<evidence type="ECO:0000313" key="5">
    <source>
        <dbReference type="Proteomes" id="UP000297946"/>
    </source>
</evidence>
<dbReference type="Proteomes" id="UP000297946">
    <property type="component" value="Unassembled WGS sequence"/>
</dbReference>
<dbReference type="Proteomes" id="UP000297273">
    <property type="component" value="Unassembled WGS sequence"/>
</dbReference>
<evidence type="ECO:0000313" key="3">
    <source>
        <dbReference type="EMBL" id="TGL43168.1"/>
    </source>
</evidence>
<evidence type="ECO:0000313" key="2">
    <source>
        <dbReference type="EMBL" id="TGJ98254.1"/>
    </source>
</evidence>
<sequence length="150" mass="16427">MKGICLVLTNCLLFQSLVFGSGWFSGLLAGEIKLCECNHGSRTEKHASEEDSKFKTKLASAEGPEDHDHHSKSMPDCHSAKSGETHKCACKKAKDTFALFTGTICAQFYSSYERGNSPVPIALHSDLLSWTQSDLGIELSSDLEKPPRFS</sequence>
<evidence type="ECO:0000256" key="1">
    <source>
        <dbReference type="SAM" id="MobiDB-lite"/>
    </source>
</evidence>
<dbReference type="AlphaFoldDB" id="A0A5F1ZWW8"/>
<protein>
    <submittedName>
        <fullName evidence="2">Uncharacterized protein</fullName>
    </submittedName>
</protein>
<reference evidence="3" key="1">
    <citation type="submission" date="2018-10" db="EMBL/GenBank/DDBJ databases">
        <authorList>
            <person name="Vincent A.T."/>
            <person name="Schiettekatte O."/>
            <person name="Bourhy P."/>
            <person name="Veyrier F.J."/>
            <person name="Picardeau M."/>
        </authorList>
    </citation>
    <scope>NUCLEOTIDE SEQUENCE</scope>
    <source>
        <strain evidence="3">201702690</strain>
    </source>
</reference>
<dbReference type="OrthoDB" id="328537at2"/>
<comment type="caution">
    <text evidence="2">The sequence shown here is derived from an EMBL/GenBank/DDBJ whole genome shotgun (WGS) entry which is preliminary data.</text>
</comment>
<proteinExistence type="predicted"/>
<evidence type="ECO:0000313" key="4">
    <source>
        <dbReference type="Proteomes" id="UP000297273"/>
    </source>
</evidence>
<name>A0A5F1ZWW8_9LEPT</name>
<dbReference type="InterPro" id="IPR058083">
    <property type="entry name" value="LIC_11090-like"/>
</dbReference>
<accession>A0A5F1ZWW8</accession>
<feature type="region of interest" description="Disordered" evidence="1">
    <location>
        <begin position="46"/>
        <end position="78"/>
    </location>
</feature>